<comment type="caution">
    <text evidence="1">The sequence shown here is derived from an EMBL/GenBank/DDBJ whole genome shotgun (WGS) entry which is preliminary data.</text>
</comment>
<organism evidence="1 2">
    <name type="scientific">Anaeromyces robustus</name>
    <dbReference type="NCBI Taxonomy" id="1754192"/>
    <lineage>
        <taxon>Eukaryota</taxon>
        <taxon>Fungi</taxon>
        <taxon>Fungi incertae sedis</taxon>
        <taxon>Chytridiomycota</taxon>
        <taxon>Chytridiomycota incertae sedis</taxon>
        <taxon>Neocallimastigomycetes</taxon>
        <taxon>Neocallimastigales</taxon>
        <taxon>Neocallimastigaceae</taxon>
        <taxon>Anaeromyces</taxon>
    </lineage>
</organism>
<proteinExistence type="predicted"/>
<accession>A0A1Y1XNX2</accession>
<sequence length="127" mass="14394">MSENSELLTDTNSSTLYEDKYVKITNTHISLKKYYFPSFTSKNIAFTDIEKICTDKEFGVNTLGYKSWGMGLSSIYWAWGGVPRSKNNYIIKIKNSSPNCGFSVENPDEFCKVLESKGVMKVNKKSS</sequence>
<evidence type="ECO:0000313" key="1">
    <source>
        <dbReference type="EMBL" id="ORX87449.1"/>
    </source>
</evidence>
<dbReference type="PANTHER" id="PTHR35373">
    <property type="entry name" value="PROTEIN CBG16894"/>
    <property type="match status" value="1"/>
</dbReference>
<reference evidence="1 2" key="2">
    <citation type="submission" date="2016-08" db="EMBL/GenBank/DDBJ databases">
        <title>Pervasive Adenine N6-methylation of Active Genes in Fungi.</title>
        <authorList>
            <consortium name="DOE Joint Genome Institute"/>
            <person name="Mondo S.J."/>
            <person name="Dannebaum R.O."/>
            <person name="Kuo R.C."/>
            <person name="Labutti K."/>
            <person name="Haridas S."/>
            <person name="Kuo A."/>
            <person name="Salamov A."/>
            <person name="Ahrendt S.R."/>
            <person name="Lipzen A."/>
            <person name="Sullivan W."/>
            <person name="Andreopoulos W.B."/>
            <person name="Clum A."/>
            <person name="Lindquist E."/>
            <person name="Daum C."/>
            <person name="Ramamoorthy G.K."/>
            <person name="Gryganskyi A."/>
            <person name="Culley D."/>
            <person name="Magnuson J.K."/>
            <person name="James T.Y."/>
            <person name="O'Malley M.A."/>
            <person name="Stajich J.E."/>
            <person name="Spatafora J.W."/>
            <person name="Visel A."/>
            <person name="Grigoriev I.V."/>
        </authorList>
    </citation>
    <scope>NUCLEOTIDE SEQUENCE [LARGE SCALE GENOMIC DNA]</scope>
    <source>
        <strain evidence="1 2">S4</strain>
    </source>
</reference>
<reference evidence="1 2" key="1">
    <citation type="submission" date="2016-08" db="EMBL/GenBank/DDBJ databases">
        <title>A Parts List for Fungal Cellulosomes Revealed by Comparative Genomics.</title>
        <authorList>
            <consortium name="DOE Joint Genome Institute"/>
            <person name="Haitjema C.H."/>
            <person name="Gilmore S.P."/>
            <person name="Henske J.K."/>
            <person name="Solomon K.V."/>
            <person name="De Groot R."/>
            <person name="Kuo A."/>
            <person name="Mondo S.J."/>
            <person name="Salamov A.A."/>
            <person name="Labutti K."/>
            <person name="Zhao Z."/>
            <person name="Chiniquy J."/>
            <person name="Barry K."/>
            <person name="Brewer H.M."/>
            <person name="Purvine S.O."/>
            <person name="Wright A.T."/>
            <person name="Boxma B."/>
            <person name="Van Alen T."/>
            <person name="Hackstein J.H."/>
            <person name="Baker S.E."/>
            <person name="Grigoriev I.V."/>
            <person name="O'Malley M.A."/>
        </authorList>
    </citation>
    <scope>NUCLEOTIDE SEQUENCE [LARGE SCALE GENOMIC DNA]</scope>
    <source>
        <strain evidence="1 2">S4</strain>
    </source>
</reference>
<gene>
    <name evidence="1" type="ORF">BCR32DRAFT_324431</name>
</gene>
<dbReference type="EMBL" id="MCFG01000008">
    <property type="protein sequence ID" value="ORX87449.1"/>
    <property type="molecule type" value="Genomic_DNA"/>
</dbReference>
<name>A0A1Y1XNX2_9FUNG</name>
<dbReference type="OrthoDB" id="2094884at2759"/>
<dbReference type="AlphaFoldDB" id="A0A1Y1XNX2"/>
<keyword evidence="2" id="KW-1185">Reference proteome</keyword>
<protein>
    <submittedName>
        <fullName evidence="1">Uncharacterized protein</fullName>
    </submittedName>
</protein>
<evidence type="ECO:0000313" key="2">
    <source>
        <dbReference type="Proteomes" id="UP000193944"/>
    </source>
</evidence>
<dbReference type="Proteomes" id="UP000193944">
    <property type="component" value="Unassembled WGS sequence"/>
</dbReference>